<accession>A0A426YP69</accession>
<sequence length="229" mass="24826">MIHRKCKHFLYQFLFHYWPYHSLTAARHIPSLSPPVCTTLGGSTAPFSISSVNAFINVSANAARTKHTLRLNSGIPSSATFFLVIVVVAARCSRCRTSHAELPQQSFLTDHISVVGATIPSFTTFFALGTDKALDWSNSAEPCTACAGITCSDGRITAIQNNYLVRPLPSLAGLASLQVLLHGNLFSLLCSSTTTRSLHGPFPPASVQERGVFSIKVTDTNNYRSLIDL</sequence>
<evidence type="ECO:0000313" key="1">
    <source>
        <dbReference type="EMBL" id="RRT53511.1"/>
    </source>
</evidence>
<evidence type="ECO:0000313" key="2">
    <source>
        <dbReference type="Proteomes" id="UP000287651"/>
    </source>
</evidence>
<proteinExistence type="predicted"/>
<dbReference type="Proteomes" id="UP000287651">
    <property type="component" value="Unassembled WGS sequence"/>
</dbReference>
<gene>
    <name evidence="1" type="ORF">B296_00049031</name>
</gene>
<name>A0A426YP69_ENSVE</name>
<dbReference type="AlphaFoldDB" id="A0A426YP69"/>
<reference evidence="1 2" key="1">
    <citation type="journal article" date="2014" name="Agronomy (Basel)">
        <title>A Draft Genome Sequence for Ensete ventricosum, the Drought-Tolerant Tree Against Hunger.</title>
        <authorList>
            <person name="Harrison J."/>
            <person name="Moore K.A."/>
            <person name="Paszkiewicz K."/>
            <person name="Jones T."/>
            <person name="Grant M."/>
            <person name="Ambacheew D."/>
            <person name="Muzemil S."/>
            <person name="Studholme D.J."/>
        </authorList>
    </citation>
    <scope>NUCLEOTIDE SEQUENCE [LARGE SCALE GENOMIC DNA]</scope>
</reference>
<organism evidence="1 2">
    <name type="scientific">Ensete ventricosum</name>
    <name type="common">Abyssinian banana</name>
    <name type="synonym">Musa ensete</name>
    <dbReference type="NCBI Taxonomy" id="4639"/>
    <lineage>
        <taxon>Eukaryota</taxon>
        <taxon>Viridiplantae</taxon>
        <taxon>Streptophyta</taxon>
        <taxon>Embryophyta</taxon>
        <taxon>Tracheophyta</taxon>
        <taxon>Spermatophyta</taxon>
        <taxon>Magnoliopsida</taxon>
        <taxon>Liliopsida</taxon>
        <taxon>Zingiberales</taxon>
        <taxon>Musaceae</taxon>
        <taxon>Ensete</taxon>
    </lineage>
</organism>
<comment type="caution">
    <text evidence="1">The sequence shown here is derived from an EMBL/GenBank/DDBJ whole genome shotgun (WGS) entry which is preliminary data.</text>
</comment>
<protein>
    <submittedName>
        <fullName evidence="1">Uncharacterized protein</fullName>
    </submittedName>
</protein>
<dbReference type="EMBL" id="AMZH03011109">
    <property type="protein sequence ID" value="RRT53511.1"/>
    <property type="molecule type" value="Genomic_DNA"/>
</dbReference>